<protein>
    <submittedName>
        <fullName evidence="1">Uncharacterized protein</fullName>
    </submittedName>
</protein>
<dbReference type="Gene3D" id="1.10.1780.10">
    <property type="entry name" value="Clp, N-terminal domain"/>
    <property type="match status" value="1"/>
</dbReference>
<dbReference type="EMBL" id="JADBEF010000001">
    <property type="protein sequence ID" value="MBE1557890.1"/>
    <property type="molecule type" value="Genomic_DNA"/>
</dbReference>
<gene>
    <name evidence="1" type="ORF">H4W81_000669</name>
</gene>
<reference evidence="1 2" key="1">
    <citation type="submission" date="2020-10" db="EMBL/GenBank/DDBJ databases">
        <title>Sequencing the genomes of 1000 actinobacteria strains.</title>
        <authorList>
            <person name="Klenk H.-P."/>
        </authorList>
    </citation>
    <scope>NUCLEOTIDE SEQUENCE [LARGE SCALE GENOMIC DNA]</scope>
    <source>
        <strain evidence="1 2">DSM 43748</strain>
    </source>
</reference>
<name>A0ABR9K7L7_9ACTN</name>
<keyword evidence="2" id="KW-1185">Reference proteome</keyword>
<dbReference type="Proteomes" id="UP000661607">
    <property type="component" value="Unassembled WGS sequence"/>
</dbReference>
<evidence type="ECO:0000313" key="1">
    <source>
        <dbReference type="EMBL" id="MBE1557890.1"/>
    </source>
</evidence>
<comment type="caution">
    <text evidence="1">The sequence shown here is derived from an EMBL/GenBank/DDBJ whole genome shotgun (WGS) entry which is preliminary data.</text>
</comment>
<organism evidence="1 2">
    <name type="scientific">Nonomuraea africana</name>
    <dbReference type="NCBI Taxonomy" id="46171"/>
    <lineage>
        <taxon>Bacteria</taxon>
        <taxon>Bacillati</taxon>
        <taxon>Actinomycetota</taxon>
        <taxon>Actinomycetes</taxon>
        <taxon>Streptosporangiales</taxon>
        <taxon>Streptosporangiaceae</taxon>
        <taxon>Nonomuraea</taxon>
    </lineage>
</organism>
<sequence>MFDRFTDPARRAVVRAGILTMNAGRSALDTDLLLLGLAEEHPMPHLPEPAALRPHIDTGRTRELLAAIGIDVEEVRRRTRHGLDDPSRWRLGRSRVNWLRVTLSGPMGVLPLRMHARKAIEVALWKPGPVTGERLLWGLLADAANGSARILRDGGADVRALVRVAGIPVHRARRTA</sequence>
<dbReference type="InterPro" id="IPR036628">
    <property type="entry name" value="Clp_N_dom_sf"/>
</dbReference>
<dbReference type="RefSeq" id="WP_192773410.1">
    <property type="nucleotide sequence ID" value="NZ_BAAASY010000026.1"/>
</dbReference>
<evidence type="ECO:0000313" key="2">
    <source>
        <dbReference type="Proteomes" id="UP000661607"/>
    </source>
</evidence>
<proteinExistence type="predicted"/>
<accession>A0ABR9K7L7</accession>